<dbReference type="Gene3D" id="3.40.50.720">
    <property type="entry name" value="NAD(P)-binding Rossmann-like Domain"/>
    <property type="match status" value="1"/>
</dbReference>
<keyword evidence="3 4" id="KW-0520">NAD</keyword>
<sequence length="339" mass="37831">MTLRIGIIGVGTMGSDHAKRLSTRINGATLAGVCDLIPERAQKMADLYGAKVYATGKDLIDSPDIDAVVVATLPHETHEQFVLEAIKQKKYVLSEKPLTTSAAGCRRVVDAEIAGGKRLVQVGFMRRFDQGYQEIKQAIQNKTYGEPLLIHCAHRNEDTPLNYNSDMAIVETAIHEVDVLHWLLGEDYDSVFCFLPKKQTRHTHKGLHDPQIIEMDTKSGVHIDLEVFVCNHMGYDINCRVVCEEGEIALHTPQNTIVKVAESERESIPNDFTVRFKEAYDREMQAFVDGINADQLTGPTSWDGLIACVTCDALFASRDEGGVRKKIELPETPSFFQEQ</sequence>
<dbReference type="PANTHER" id="PTHR43593:SF1">
    <property type="entry name" value="INOSITOL 2-DEHYDROGENASE"/>
    <property type="match status" value="1"/>
</dbReference>
<dbReference type="InterPro" id="IPR000683">
    <property type="entry name" value="Gfo/Idh/MocA-like_OxRdtase_N"/>
</dbReference>
<evidence type="ECO:0000256" key="1">
    <source>
        <dbReference type="ARBA" id="ARBA00010928"/>
    </source>
</evidence>
<dbReference type="Gene3D" id="3.30.360.10">
    <property type="entry name" value="Dihydrodipicolinate Reductase, domain 2"/>
    <property type="match status" value="1"/>
</dbReference>
<evidence type="ECO:0000259" key="6">
    <source>
        <dbReference type="Pfam" id="PF02894"/>
    </source>
</evidence>
<evidence type="ECO:0000313" key="7">
    <source>
        <dbReference type="EMBL" id="TSJ85630.1"/>
    </source>
</evidence>
<feature type="domain" description="Gfo/Idh/MocA-like oxidoreductase N-terminal" evidence="5">
    <location>
        <begin position="3"/>
        <end position="124"/>
    </location>
</feature>
<evidence type="ECO:0000256" key="4">
    <source>
        <dbReference type="HAMAP-Rule" id="MF_01671"/>
    </source>
</evidence>
<dbReference type="EC" id="1.1.1.18" evidence="4"/>
<dbReference type="GO" id="GO:0000166">
    <property type="term" value="F:nucleotide binding"/>
    <property type="evidence" value="ECO:0007669"/>
    <property type="project" value="InterPro"/>
</dbReference>
<dbReference type="InterPro" id="IPR023794">
    <property type="entry name" value="MI/DCI_dehydrogenase"/>
</dbReference>
<comment type="subunit">
    <text evidence="4">Homotetramer.</text>
</comment>
<comment type="function">
    <text evidence="4">Involved in the oxidation of myo-inositol (MI) to 2-keto-myo-inositol (2KMI or 2-inosose).</text>
</comment>
<comment type="caution">
    <text evidence="7">The sequence shown here is derived from an EMBL/GenBank/DDBJ whole genome shotgun (WGS) entry which is preliminary data.</text>
</comment>
<evidence type="ECO:0000259" key="5">
    <source>
        <dbReference type="Pfam" id="PF01408"/>
    </source>
</evidence>
<dbReference type="Proteomes" id="UP000317536">
    <property type="component" value="Unassembled WGS sequence"/>
</dbReference>
<dbReference type="InterPro" id="IPR004104">
    <property type="entry name" value="Gfo/Idh/MocA-like_OxRdtase_C"/>
</dbReference>
<feature type="domain" description="Gfo/Idh/MocA-like oxidoreductase C-terminal" evidence="6">
    <location>
        <begin position="136"/>
        <end position="322"/>
    </location>
</feature>
<name>A0A556R9R6_9BIFI</name>
<accession>A0A556R9R6</accession>
<dbReference type="Pfam" id="PF01408">
    <property type="entry name" value="GFO_IDH_MocA"/>
    <property type="match status" value="1"/>
</dbReference>
<dbReference type="HAMAP" id="MF_01671">
    <property type="entry name" value="IolG"/>
    <property type="match status" value="1"/>
</dbReference>
<evidence type="ECO:0000256" key="2">
    <source>
        <dbReference type="ARBA" id="ARBA00023002"/>
    </source>
</evidence>
<gene>
    <name evidence="4" type="primary">iolG</name>
    <name evidence="7" type="ORF">FPK29_04515</name>
</gene>
<dbReference type="SUPFAM" id="SSF51735">
    <property type="entry name" value="NAD(P)-binding Rossmann-fold domains"/>
    <property type="match status" value="1"/>
</dbReference>
<dbReference type="AlphaFoldDB" id="A0A556R9R6"/>
<dbReference type="GO" id="GO:0019310">
    <property type="term" value="P:inositol catabolic process"/>
    <property type="evidence" value="ECO:0007669"/>
    <property type="project" value="UniProtKB-UniRule"/>
</dbReference>
<dbReference type="InterPro" id="IPR036291">
    <property type="entry name" value="NAD(P)-bd_dom_sf"/>
</dbReference>
<dbReference type="Pfam" id="PF02894">
    <property type="entry name" value="GFO_IDH_MocA_C"/>
    <property type="match status" value="1"/>
</dbReference>
<evidence type="ECO:0000256" key="3">
    <source>
        <dbReference type="ARBA" id="ARBA00023027"/>
    </source>
</evidence>
<comment type="similarity">
    <text evidence="1 4">Belongs to the Gfo/Idh/MocA family.</text>
</comment>
<keyword evidence="2 4" id="KW-0560">Oxidoreductase</keyword>
<proteinExistence type="inferred from homology"/>
<dbReference type="EMBL" id="VMHJ01000002">
    <property type="protein sequence ID" value="TSJ85630.1"/>
    <property type="molecule type" value="Genomic_DNA"/>
</dbReference>
<dbReference type="InterPro" id="IPR050424">
    <property type="entry name" value="Gfo-Idh-MocA_inositol_DH"/>
</dbReference>
<reference evidence="7 8" key="1">
    <citation type="submission" date="2019-07" db="EMBL/GenBank/DDBJ databases">
        <title>Bifidobacterium asteroides genomes.</title>
        <authorList>
            <person name="Zheng H."/>
        </authorList>
    </citation>
    <scope>NUCLEOTIDE SEQUENCE [LARGE SCALE GENOMIC DNA]</scope>
    <source>
        <strain evidence="7 8">W8111</strain>
    </source>
</reference>
<dbReference type="PANTHER" id="PTHR43593">
    <property type="match status" value="1"/>
</dbReference>
<organism evidence="7 8">
    <name type="scientific">Bifidobacterium asteroides</name>
    <dbReference type="NCBI Taxonomy" id="1684"/>
    <lineage>
        <taxon>Bacteria</taxon>
        <taxon>Bacillati</taxon>
        <taxon>Actinomycetota</taxon>
        <taxon>Actinomycetes</taxon>
        <taxon>Bifidobacteriales</taxon>
        <taxon>Bifidobacteriaceae</taxon>
        <taxon>Bifidobacterium</taxon>
    </lineage>
</organism>
<comment type="catalytic activity">
    <reaction evidence="4">
        <text>myo-inositol + NAD(+) = scyllo-inosose + NADH + H(+)</text>
        <dbReference type="Rhea" id="RHEA:16949"/>
        <dbReference type="ChEBI" id="CHEBI:15378"/>
        <dbReference type="ChEBI" id="CHEBI:17268"/>
        <dbReference type="ChEBI" id="CHEBI:17811"/>
        <dbReference type="ChEBI" id="CHEBI:57540"/>
        <dbReference type="ChEBI" id="CHEBI:57945"/>
        <dbReference type="EC" id="1.1.1.18"/>
    </reaction>
</comment>
<protein>
    <recommendedName>
        <fullName evidence="4">Inositol 2-dehydrogenase</fullName>
        <ecNumber evidence="4">1.1.1.18</ecNumber>
    </recommendedName>
    <alternativeName>
        <fullName evidence="4">Myo-inositol 2-dehydrogenase</fullName>
        <shortName evidence="4">MI 2-dehydrogenase</shortName>
    </alternativeName>
</protein>
<dbReference type="SUPFAM" id="SSF55347">
    <property type="entry name" value="Glyceraldehyde-3-phosphate dehydrogenase-like, C-terminal domain"/>
    <property type="match status" value="1"/>
</dbReference>
<dbReference type="GO" id="GO:0050112">
    <property type="term" value="F:inositol 2-dehydrogenase (NAD+) activity"/>
    <property type="evidence" value="ECO:0007669"/>
    <property type="project" value="UniProtKB-UniRule"/>
</dbReference>
<evidence type="ECO:0000313" key="8">
    <source>
        <dbReference type="Proteomes" id="UP000317536"/>
    </source>
</evidence>